<dbReference type="SUPFAM" id="SSF82199">
    <property type="entry name" value="SET domain"/>
    <property type="match status" value="2"/>
</dbReference>
<dbReference type="HOGENOM" id="CLU_659160_0_0_1"/>
<feature type="compositionally biased region" description="Polar residues" evidence="1">
    <location>
        <begin position="243"/>
        <end position="253"/>
    </location>
</feature>
<dbReference type="PANTHER" id="PTHR13271:SF34">
    <property type="entry name" value="N-LYSINE METHYLTRANSFERASE SETD6"/>
    <property type="match status" value="1"/>
</dbReference>
<accession>F8P3L5</accession>
<dbReference type="EMBL" id="GL945437">
    <property type="protein sequence ID" value="EGO22114.1"/>
    <property type="molecule type" value="Genomic_DNA"/>
</dbReference>
<evidence type="ECO:0000256" key="1">
    <source>
        <dbReference type="SAM" id="MobiDB-lite"/>
    </source>
</evidence>
<dbReference type="Proteomes" id="UP000008064">
    <property type="component" value="Unassembled WGS sequence"/>
</dbReference>
<protein>
    <submittedName>
        <fullName evidence="2">Uncharacterized protein</fullName>
    </submittedName>
</protein>
<dbReference type="KEGG" id="sla:SERLADRAFT_440135"/>
<dbReference type="InterPro" id="IPR050600">
    <property type="entry name" value="SETD3_SETD6_MTase"/>
</dbReference>
<sequence length="417" mass="45292">MTLLGWCSNNGIRIDSRIRIIENGNHDGDISSDNAGISEFVGGDGAISVWSRECIESPATLVHIPKSAVLSVRSCSLSQLIAPIPYGNGAHLALALALYGELLRDVESRWFGYLQSLPREIVDIALFWGVEDGILHTQDCTNRGSDTALSTARKFAENLTGARGRHFREDCAFEALESSGCSGCDRLRDGLVAREWLRNTEIEREVQGLLDEVRQYYFDIVEPTLRSVFVRGSEDGREALTSYEGTDSSSGANDKNGADRAEVRAENNVPGAPFQMVDTREITLAGFYHAYSLVSSRAFLVDAYHGLAMVPIADAQPKEAGLMNSCISGSGAPLFGSGAGKAMIIEIMVKGRTIIIRVGARQKAVRLDQAGLVVLAVGLTAACRLTAAHRWRSSVPFLSRPPPFRIVAVYADAFFFN</sequence>
<evidence type="ECO:0000313" key="2">
    <source>
        <dbReference type="EMBL" id="EGO22114.1"/>
    </source>
</evidence>
<organism>
    <name type="scientific">Serpula lacrymans var. lacrymans (strain S7.9)</name>
    <name type="common">Dry rot fungus</name>
    <dbReference type="NCBI Taxonomy" id="578457"/>
    <lineage>
        <taxon>Eukaryota</taxon>
        <taxon>Fungi</taxon>
        <taxon>Dikarya</taxon>
        <taxon>Basidiomycota</taxon>
        <taxon>Agaricomycotina</taxon>
        <taxon>Agaricomycetes</taxon>
        <taxon>Agaricomycetidae</taxon>
        <taxon>Boletales</taxon>
        <taxon>Coniophorineae</taxon>
        <taxon>Serpulaceae</taxon>
        <taxon>Serpula</taxon>
    </lineage>
</organism>
<dbReference type="OrthoDB" id="441812at2759"/>
<proteinExistence type="predicted"/>
<dbReference type="GO" id="GO:0005634">
    <property type="term" value="C:nucleus"/>
    <property type="evidence" value="ECO:0007669"/>
    <property type="project" value="TreeGrafter"/>
</dbReference>
<dbReference type="GO" id="GO:0016279">
    <property type="term" value="F:protein-lysine N-methyltransferase activity"/>
    <property type="evidence" value="ECO:0007669"/>
    <property type="project" value="TreeGrafter"/>
</dbReference>
<name>F8P3L5_SERL9</name>
<gene>
    <name evidence="2" type="ORF">SERLADRAFT_440135</name>
</gene>
<dbReference type="InterPro" id="IPR046341">
    <property type="entry name" value="SET_dom_sf"/>
</dbReference>
<dbReference type="PANTHER" id="PTHR13271">
    <property type="entry name" value="UNCHARACTERIZED PUTATIVE METHYLTRANSFERASE"/>
    <property type="match status" value="1"/>
</dbReference>
<dbReference type="AlphaFoldDB" id="F8P3L5"/>
<dbReference type="Gene3D" id="3.90.1410.10">
    <property type="entry name" value="set domain protein methyltransferase, domain 1"/>
    <property type="match status" value="1"/>
</dbReference>
<reference evidence="2" key="1">
    <citation type="submission" date="2011-04" db="EMBL/GenBank/DDBJ databases">
        <title>Evolution of plant cell wall degrading machinery underlies the functional diversity of forest fungi.</title>
        <authorList>
            <consortium name="US DOE Joint Genome Institute (JGI-PGF)"/>
            <person name="Eastwood D.C."/>
            <person name="Floudas D."/>
            <person name="Binder M."/>
            <person name="Majcherczyk A."/>
            <person name="Schneider P."/>
            <person name="Aerts A."/>
            <person name="Asiegbu F.O."/>
            <person name="Baker S.E."/>
            <person name="Barry K."/>
            <person name="Bendiksby M."/>
            <person name="Blumentritt M."/>
            <person name="Coutinho P.M."/>
            <person name="Cullen D."/>
            <person name="Cullen D."/>
            <person name="Gathman A."/>
            <person name="Goodell B."/>
            <person name="Henrissat B."/>
            <person name="Ihrmark K."/>
            <person name="Kauserud H."/>
            <person name="Kohler A."/>
            <person name="LaButti K."/>
            <person name="Lapidus A."/>
            <person name="Lavin J.L."/>
            <person name="Lee Y.-H."/>
            <person name="Lindquist E."/>
            <person name="Lilly W."/>
            <person name="Lucas S."/>
            <person name="Morin E."/>
            <person name="Murat C."/>
            <person name="Oguiza J.A."/>
            <person name="Park J."/>
            <person name="Pisabarro A.G."/>
            <person name="Riley R."/>
            <person name="Rosling A."/>
            <person name="Salamov A."/>
            <person name="Schmidt O."/>
            <person name="Schmutz J."/>
            <person name="Skrede I."/>
            <person name="Stenlid J."/>
            <person name="Wiebenga A."/>
            <person name="Xie X."/>
            <person name="Kues U."/>
            <person name="Hibbett D.S."/>
            <person name="Hoffmeister D."/>
            <person name="Hogberg N."/>
            <person name="Martin F."/>
            <person name="Grigoriev I.V."/>
            <person name="Watkinson S.C."/>
        </authorList>
    </citation>
    <scope>NUCLEOTIDE SEQUENCE</scope>
    <source>
        <strain evidence="2">S7.9</strain>
    </source>
</reference>
<dbReference type="GeneID" id="18815320"/>
<feature type="region of interest" description="Disordered" evidence="1">
    <location>
        <begin position="240"/>
        <end position="262"/>
    </location>
</feature>
<dbReference type="RefSeq" id="XP_007320652.1">
    <property type="nucleotide sequence ID" value="XM_007320590.1"/>
</dbReference>